<dbReference type="EMBL" id="FOIR01000002">
    <property type="protein sequence ID" value="SEW22111.1"/>
    <property type="molecule type" value="Genomic_DNA"/>
</dbReference>
<evidence type="ECO:0000256" key="1">
    <source>
        <dbReference type="SAM" id="SignalP"/>
    </source>
</evidence>
<reference evidence="3" key="1">
    <citation type="submission" date="2016-10" db="EMBL/GenBank/DDBJ databases">
        <authorList>
            <person name="Varghese N."/>
            <person name="Submissions S."/>
        </authorList>
    </citation>
    <scope>NUCLEOTIDE SEQUENCE [LARGE SCALE GENOMIC DNA]</scope>
    <source>
        <strain evidence="3">CGMCC 1.12402</strain>
    </source>
</reference>
<organism evidence="2 3">
    <name type="scientific">Roseivirga pacifica</name>
    <dbReference type="NCBI Taxonomy" id="1267423"/>
    <lineage>
        <taxon>Bacteria</taxon>
        <taxon>Pseudomonadati</taxon>
        <taxon>Bacteroidota</taxon>
        <taxon>Cytophagia</taxon>
        <taxon>Cytophagales</taxon>
        <taxon>Roseivirgaceae</taxon>
        <taxon>Roseivirga</taxon>
    </lineage>
</organism>
<feature type="signal peptide" evidence="1">
    <location>
        <begin position="1"/>
        <end position="20"/>
    </location>
</feature>
<proteinExistence type="predicted"/>
<dbReference type="PROSITE" id="PS51257">
    <property type="entry name" value="PROKAR_LIPOPROTEIN"/>
    <property type="match status" value="1"/>
</dbReference>
<dbReference type="STRING" id="1267423.SAMN05216290_2025"/>
<name>A0A1I0Q5N0_9BACT</name>
<evidence type="ECO:0000313" key="2">
    <source>
        <dbReference type="EMBL" id="SEW22111.1"/>
    </source>
</evidence>
<keyword evidence="3" id="KW-1185">Reference proteome</keyword>
<evidence type="ECO:0000313" key="3">
    <source>
        <dbReference type="Proteomes" id="UP000199437"/>
    </source>
</evidence>
<gene>
    <name evidence="2" type="ORF">SAMN05216290_2025</name>
</gene>
<keyword evidence="1" id="KW-0732">Signal</keyword>
<dbReference type="AlphaFoldDB" id="A0A1I0Q5N0"/>
<accession>A0A1I0Q5N0</accession>
<sequence length="196" mass="21962">MKTRICALLLIISSMSCANAQNDKENQIKAALLAAPAEARAGAHVYGYNEQGEMITLREGTNNFIVRADNPNQDGFEVVCYPKDVEPFMARGRELRAEGKNHGEVLQIREQEMMEGKLQKPNYGSTLNIYFGLEAKYNQETDALEGGHFRYVVYTPLATPETTGLPSKPNAKGHPWIMFPGKYRAHIMITPIKEEN</sequence>
<dbReference type="GeneID" id="99986739"/>
<protein>
    <submittedName>
        <fullName evidence="2">Uncharacterized protein</fullName>
    </submittedName>
</protein>
<feature type="chain" id="PRO_5011698238" evidence="1">
    <location>
        <begin position="21"/>
        <end position="196"/>
    </location>
</feature>
<dbReference type="Proteomes" id="UP000199437">
    <property type="component" value="Unassembled WGS sequence"/>
</dbReference>
<dbReference type="RefSeq" id="WP_090258467.1">
    <property type="nucleotide sequence ID" value="NZ_FOIR01000002.1"/>
</dbReference>
<dbReference type="OrthoDB" id="9793669at2"/>